<keyword evidence="5" id="KW-1185">Reference proteome</keyword>
<dbReference type="AlphaFoldDB" id="A0A2M9ZQS9"/>
<organism evidence="4 6">
    <name type="scientific">Leptospira perolatii</name>
    <dbReference type="NCBI Taxonomy" id="2023191"/>
    <lineage>
        <taxon>Bacteria</taxon>
        <taxon>Pseudomonadati</taxon>
        <taxon>Spirochaetota</taxon>
        <taxon>Spirochaetia</taxon>
        <taxon>Leptospirales</taxon>
        <taxon>Leptospiraceae</taxon>
        <taxon>Leptospira</taxon>
    </lineage>
</organism>
<dbReference type="SUPFAM" id="SSF51735">
    <property type="entry name" value="NAD(P)-binding Rossmann-fold domains"/>
    <property type="match status" value="1"/>
</dbReference>
<dbReference type="RefSeq" id="WP_100713016.1">
    <property type="nucleotide sequence ID" value="NZ_NPDY01000003.1"/>
</dbReference>
<evidence type="ECO:0000313" key="5">
    <source>
        <dbReference type="Proteomes" id="UP000231962"/>
    </source>
</evidence>
<evidence type="ECO:0000313" key="3">
    <source>
        <dbReference type="EMBL" id="PJZ70447.1"/>
    </source>
</evidence>
<evidence type="ECO:0000313" key="4">
    <source>
        <dbReference type="EMBL" id="PJZ74283.1"/>
    </source>
</evidence>
<dbReference type="PANTHER" id="PTHR43000">
    <property type="entry name" value="DTDP-D-GLUCOSE 4,6-DEHYDRATASE-RELATED"/>
    <property type="match status" value="1"/>
</dbReference>
<dbReference type="EMBL" id="NPDY01000003">
    <property type="protein sequence ID" value="PJZ70447.1"/>
    <property type="molecule type" value="Genomic_DNA"/>
</dbReference>
<dbReference type="OrthoDB" id="9771073at2"/>
<proteinExistence type="inferred from homology"/>
<dbReference type="Proteomes" id="UP000231990">
    <property type="component" value="Unassembled WGS sequence"/>
</dbReference>
<dbReference type="InterPro" id="IPR036291">
    <property type="entry name" value="NAD(P)-bd_dom_sf"/>
</dbReference>
<dbReference type="InterPro" id="IPR001509">
    <property type="entry name" value="Epimerase_deHydtase"/>
</dbReference>
<comment type="caution">
    <text evidence="4">The sequence shown here is derived from an EMBL/GenBank/DDBJ whole genome shotgun (WGS) entry which is preliminary data.</text>
</comment>
<name>A0A2M9ZQS9_9LEPT</name>
<evidence type="ECO:0000313" key="6">
    <source>
        <dbReference type="Proteomes" id="UP000231990"/>
    </source>
</evidence>
<accession>A0A2M9ZQS9</accession>
<sequence length="351" mass="38084">MANSNILLTGSTGFIGSALLNRLLNSQPKPKIKLLVRATSRLSPEIESNPNVQVVRLDFPNQPIPNSLMDEIDTVYHVAGTMTDWAKARDFEVGNFILTEQLISVSLANLQSSKPSLKRFVHVSTADVYGHPGTRPNENSPLKGARLPFGYAATKTRSDILVQEACKDRGLPAVILRPATVYGPGSKDVVAEIATLLVEGSMLFISGGKAKAGLVYIDDTVDALLLAGSVPGMEGEAFNVCGDKGGTGGDTTWREYCDLIADQLGVKRASVSIPFRIALFVGWLFEKTYALFGSYSHRPLVTRMAVYVTGRSQDADIEKAKSKLGFRPKVSVKEGVEKSLGWWKSLIEKSH</sequence>
<evidence type="ECO:0000259" key="2">
    <source>
        <dbReference type="Pfam" id="PF01370"/>
    </source>
</evidence>
<feature type="domain" description="NAD-dependent epimerase/dehydratase" evidence="2">
    <location>
        <begin position="6"/>
        <end position="241"/>
    </location>
</feature>
<dbReference type="EMBL" id="NPDZ01000002">
    <property type="protein sequence ID" value="PJZ74283.1"/>
    <property type="molecule type" value="Genomic_DNA"/>
</dbReference>
<gene>
    <name evidence="3" type="ORF">CH360_05500</name>
    <name evidence="4" type="ORF">CH373_05080</name>
</gene>
<dbReference type="Pfam" id="PF01370">
    <property type="entry name" value="Epimerase"/>
    <property type="match status" value="1"/>
</dbReference>
<dbReference type="Gene3D" id="3.40.50.720">
    <property type="entry name" value="NAD(P)-binding Rossmann-like Domain"/>
    <property type="match status" value="1"/>
</dbReference>
<dbReference type="Proteomes" id="UP000231962">
    <property type="component" value="Unassembled WGS sequence"/>
</dbReference>
<reference evidence="5 6" key="1">
    <citation type="submission" date="2017-07" db="EMBL/GenBank/DDBJ databases">
        <title>Leptospira spp. isolated from tropical soils.</title>
        <authorList>
            <person name="Thibeaux R."/>
            <person name="Iraola G."/>
            <person name="Ferres I."/>
            <person name="Bierque E."/>
            <person name="Girault D."/>
            <person name="Soupe-Gilbert M.-E."/>
            <person name="Picardeau M."/>
            <person name="Goarant C."/>
        </authorList>
    </citation>
    <scope>NUCLEOTIDE SEQUENCE [LARGE SCALE GENOMIC DNA]</scope>
    <source>
        <strain evidence="4 6">FH1-B-B1</strain>
        <strain evidence="3 5">FH1-B-C1</strain>
    </source>
</reference>
<evidence type="ECO:0000256" key="1">
    <source>
        <dbReference type="ARBA" id="ARBA00007637"/>
    </source>
</evidence>
<comment type="similarity">
    <text evidence="1">Belongs to the NAD(P)-dependent epimerase/dehydratase family.</text>
</comment>
<protein>
    <recommendedName>
        <fullName evidence="2">NAD-dependent epimerase/dehydratase domain-containing protein</fullName>
    </recommendedName>
</protein>